<dbReference type="Pfam" id="PF03795">
    <property type="entry name" value="YCII"/>
    <property type="match status" value="2"/>
</dbReference>
<dbReference type="EMBL" id="CP025958">
    <property type="protein sequence ID" value="AWM35793.1"/>
    <property type="molecule type" value="Genomic_DNA"/>
</dbReference>
<feature type="domain" description="YCII-related" evidence="2">
    <location>
        <begin position="132"/>
        <end position="244"/>
    </location>
</feature>
<dbReference type="Proteomes" id="UP000245802">
    <property type="component" value="Chromosome"/>
</dbReference>
<dbReference type="SUPFAM" id="SSF54909">
    <property type="entry name" value="Dimeric alpha+beta barrel"/>
    <property type="match status" value="2"/>
</dbReference>
<evidence type="ECO:0000313" key="4">
    <source>
        <dbReference type="Proteomes" id="UP000245802"/>
    </source>
</evidence>
<sequence>MKYMLLVYGAEDAWTDAERTACVKASLVLCDELAAQGRYLDAAPLQPAATAVTVRVRGGDVLVTDGPFAETTEQLGGYFVLDLPDLDEAIAVASRLPGIARSTVEIRPLLALDGLPPSQPAAAATGTGRAPFMLLSHDDEAAWRAAGPEAMTAAMSEAAALCRELSAAGAYLSASPLHPSDTATCVRVRDGRRTVTDGPFTEAREVLGGYYLVLAESASDAAAIAARHPGLRFGTVEVRPVVDLSSLRNSM</sequence>
<evidence type="ECO:0000259" key="2">
    <source>
        <dbReference type="Pfam" id="PF03795"/>
    </source>
</evidence>
<protein>
    <recommendedName>
        <fullName evidence="2">YCII-related domain-containing protein</fullName>
    </recommendedName>
</protein>
<dbReference type="Gene3D" id="3.30.70.1060">
    <property type="entry name" value="Dimeric alpha+beta barrel"/>
    <property type="match status" value="2"/>
</dbReference>
<reference evidence="3 4" key="1">
    <citation type="submission" date="2018-01" db="EMBL/GenBank/DDBJ databases">
        <title>G. obscuriglobus.</title>
        <authorList>
            <person name="Franke J."/>
            <person name="Blomberg W."/>
            <person name="Selmecki A."/>
        </authorList>
    </citation>
    <scope>NUCLEOTIDE SEQUENCE [LARGE SCALE GENOMIC DNA]</scope>
    <source>
        <strain evidence="3 4">DSM 5831</strain>
    </source>
</reference>
<feature type="domain" description="YCII-related" evidence="2">
    <location>
        <begin position="1"/>
        <end position="110"/>
    </location>
</feature>
<accession>A0A2Z3GPR2</accession>
<evidence type="ECO:0000313" key="3">
    <source>
        <dbReference type="EMBL" id="AWM35793.1"/>
    </source>
</evidence>
<dbReference type="PANTHER" id="PTHR35174:SF3">
    <property type="entry name" value="BLL7171 PROTEIN"/>
    <property type="match status" value="1"/>
</dbReference>
<dbReference type="RefSeq" id="WP_010036905.1">
    <property type="nucleotide sequence ID" value="NZ_CP025958.1"/>
</dbReference>
<proteinExistence type="inferred from homology"/>
<dbReference type="AlphaFoldDB" id="A0A2Z3GPR2"/>
<dbReference type="KEGG" id="gog:C1280_01295"/>
<comment type="similarity">
    <text evidence="1">Belongs to the YciI family.</text>
</comment>
<dbReference type="PANTHER" id="PTHR35174">
    <property type="entry name" value="BLL7171 PROTEIN-RELATED"/>
    <property type="match status" value="1"/>
</dbReference>
<dbReference type="InterPro" id="IPR005545">
    <property type="entry name" value="YCII"/>
</dbReference>
<gene>
    <name evidence="3" type="ORF">C1280_01295</name>
</gene>
<dbReference type="OrthoDB" id="9807535at2"/>
<organism evidence="3 4">
    <name type="scientific">Gemmata obscuriglobus</name>
    <dbReference type="NCBI Taxonomy" id="114"/>
    <lineage>
        <taxon>Bacteria</taxon>
        <taxon>Pseudomonadati</taxon>
        <taxon>Planctomycetota</taxon>
        <taxon>Planctomycetia</taxon>
        <taxon>Gemmatales</taxon>
        <taxon>Gemmataceae</taxon>
        <taxon>Gemmata</taxon>
    </lineage>
</organism>
<evidence type="ECO:0000256" key="1">
    <source>
        <dbReference type="ARBA" id="ARBA00007689"/>
    </source>
</evidence>
<dbReference type="InterPro" id="IPR011008">
    <property type="entry name" value="Dimeric_a/b-barrel"/>
</dbReference>
<keyword evidence="4" id="KW-1185">Reference proteome</keyword>
<name>A0A2Z3GPR2_9BACT</name>